<dbReference type="GO" id="GO:0009245">
    <property type="term" value="P:lipid A biosynthetic process"/>
    <property type="evidence" value="ECO:0007669"/>
    <property type="project" value="UniProtKB-UniRule"/>
</dbReference>
<dbReference type="GO" id="GO:0008360">
    <property type="term" value="P:regulation of cell shape"/>
    <property type="evidence" value="ECO:0007669"/>
    <property type="project" value="UniProtKB-KW"/>
</dbReference>
<dbReference type="GO" id="GO:0000287">
    <property type="term" value="F:magnesium ion binding"/>
    <property type="evidence" value="ECO:0007669"/>
    <property type="project" value="UniProtKB-UniRule"/>
</dbReference>
<dbReference type="GO" id="GO:0009252">
    <property type="term" value="P:peptidoglycan biosynthetic process"/>
    <property type="evidence" value="ECO:0007669"/>
    <property type="project" value="UniProtKB-UniRule"/>
</dbReference>
<name>A0A1L9NTI3_9RHOB</name>
<comment type="subunit">
    <text evidence="18">Homotrimer.</text>
</comment>
<organism evidence="20 21">
    <name type="scientific">Planktotalea frisia</name>
    <dbReference type="NCBI Taxonomy" id="696762"/>
    <lineage>
        <taxon>Bacteria</taxon>
        <taxon>Pseudomonadati</taxon>
        <taxon>Pseudomonadota</taxon>
        <taxon>Alphaproteobacteria</taxon>
        <taxon>Rhodobacterales</taxon>
        <taxon>Paracoccaceae</taxon>
        <taxon>Planktotalea</taxon>
    </lineage>
</organism>
<feature type="region of interest" description="Linker" evidence="18">
    <location>
        <begin position="229"/>
        <end position="249"/>
    </location>
</feature>
<keyword evidence="4 18" id="KW-0963">Cytoplasm</keyword>
<keyword evidence="11 18" id="KW-0573">Peptidoglycan synthesis</keyword>
<dbReference type="GO" id="GO:0005737">
    <property type="term" value="C:cytoplasm"/>
    <property type="evidence" value="ECO:0007669"/>
    <property type="project" value="UniProtKB-SubCell"/>
</dbReference>
<dbReference type="InterPro" id="IPR001451">
    <property type="entry name" value="Hexapep"/>
</dbReference>
<dbReference type="GO" id="GO:0016020">
    <property type="term" value="C:membrane"/>
    <property type="evidence" value="ECO:0007669"/>
    <property type="project" value="GOC"/>
</dbReference>
<feature type="binding site" evidence="18">
    <location>
        <position position="226"/>
    </location>
    <ligand>
        <name>Mg(2+)</name>
        <dbReference type="ChEBI" id="CHEBI:18420"/>
    </ligand>
</feature>
<feature type="binding site" evidence="18">
    <location>
        <position position="405"/>
    </location>
    <ligand>
        <name>acetyl-CoA</name>
        <dbReference type="ChEBI" id="CHEBI:57288"/>
    </ligand>
</feature>
<keyword evidence="13 18" id="KW-0012">Acyltransferase</keyword>
<dbReference type="AlphaFoldDB" id="A0A1L9NTI3"/>
<evidence type="ECO:0000256" key="14">
    <source>
        <dbReference type="ARBA" id="ARBA00023316"/>
    </source>
</evidence>
<evidence type="ECO:0000256" key="11">
    <source>
        <dbReference type="ARBA" id="ARBA00022984"/>
    </source>
</evidence>
<evidence type="ECO:0000256" key="17">
    <source>
        <dbReference type="ARBA" id="ARBA00049628"/>
    </source>
</evidence>
<dbReference type="EMBL" id="MLCB01000176">
    <property type="protein sequence ID" value="OJI92549.1"/>
    <property type="molecule type" value="Genomic_DNA"/>
</dbReference>
<evidence type="ECO:0000256" key="8">
    <source>
        <dbReference type="ARBA" id="ARBA00022737"/>
    </source>
</evidence>
<feature type="active site" description="Proton acceptor" evidence="18">
    <location>
        <position position="345"/>
    </location>
</feature>
<keyword evidence="7 18" id="KW-0479">Metal-binding</keyword>
<protein>
    <recommendedName>
        <fullName evidence="18">Bifunctional protein GlmU</fullName>
    </recommendedName>
    <domain>
        <recommendedName>
            <fullName evidence="18">UDP-N-acetylglucosamine pyrophosphorylase</fullName>
            <ecNumber evidence="18">2.7.7.23</ecNumber>
        </recommendedName>
        <alternativeName>
            <fullName evidence="18">N-acetylglucosamine-1-phosphate uridyltransferase</fullName>
        </alternativeName>
    </domain>
    <domain>
        <recommendedName>
            <fullName evidence="18">Glucosamine-1-phosphate N-acetyltransferase</fullName>
            <ecNumber evidence="18">2.3.1.157</ecNumber>
        </recommendedName>
    </domain>
</protein>
<keyword evidence="8 18" id="KW-0677">Repeat</keyword>
<dbReference type="STRING" id="696762.PFRI_32310"/>
<dbReference type="Gene3D" id="3.90.550.10">
    <property type="entry name" value="Spore Coat Polysaccharide Biosynthesis Protein SpsA, Chain A"/>
    <property type="match status" value="1"/>
</dbReference>
<dbReference type="GO" id="GO:0071555">
    <property type="term" value="P:cell wall organization"/>
    <property type="evidence" value="ECO:0007669"/>
    <property type="project" value="UniProtKB-KW"/>
</dbReference>
<dbReference type="SUPFAM" id="SSF51161">
    <property type="entry name" value="Trimeric LpxA-like enzymes"/>
    <property type="match status" value="1"/>
</dbReference>
<keyword evidence="21" id="KW-1185">Reference proteome</keyword>
<comment type="catalytic activity">
    <reaction evidence="15 18">
        <text>alpha-D-glucosamine 1-phosphate + acetyl-CoA = N-acetyl-alpha-D-glucosamine 1-phosphate + CoA + H(+)</text>
        <dbReference type="Rhea" id="RHEA:13725"/>
        <dbReference type="ChEBI" id="CHEBI:15378"/>
        <dbReference type="ChEBI" id="CHEBI:57287"/>
        <dbReference type="ChEBI" id="CHEBI:57288"/>
        <dbReference type="ChEBI" id="CHEBI:57776"/>
        <dbReference type="ChEBI" id="CHEBI:58516"/>
        <dbReference type="EC" id="2.3.1.157"/>
    </reaction>
</comment>
<evidence type="ECO:0000256" key="15">
    <source>
        <dbReference type="ARBA" id="ARBA00048247"/>
    </source>
</evidence>
<sequence>MSIALIILAAGKGTRMKSDLPKVLHEIAGAPMLVHAMKSGATLQPEKTIVVAGHGAEHVSKATEAYDETAEVVLQTEQLGTAHAVGQAKATLAGFAGDALVLYGDTPFISPDTLERIIAAREGHDVIVLGFEAADPGRYGRLVMDGDSLSKIVEFKDATDAERAITLCNSGVICAKSDVLFDLIDAVGNDNVSGEYYLTDIVEIAQSKGLSATSVTCDESETLGVNSRVQLAEADAIFQAKTRLALMEAGVTLHAPETVYLSHDTHIGPDTIVEPNVVFGPAVTVENGAHIRAFSHLEGCHVSRGAVVGPYARLRPGTELAEFTKVGNFVELKNAVVDEGAKVNHLSYVGDAHVGARANIGAGTITCNYDGVMKHHTEIGADSFIGSNTLLVAPVSVGANAMTGSGTVLTQDVPDDALAIARARQVNKPGLAVKLFDMLKKKKANKQKGEA</sequence>
<comment type="pathway">
    <text evidence="18">Bacterial outer membrane biogenesis; LPS lipid A biosynthesis.</text>
</comment>
<dbReference type="GO" id="GO:0000902">
    <property type="term" value="P:cell morphogenesis"/>
    <property type="evidence" value="ECO:0007669"/>
    <property type="project" value="UniProtKB-UniRule"/>
</dbReference>
<dbReference type="EC" id="2.3.1.157" evidence="18"/>
<dbReference type="GO" id="GO:0003977">
    <property type="term" value="F:UDP-N-acetylglucosamine diphosphorylase activity"/>
    <property type="evidence" value="ECO:0007669"/>
    <property type="project" value="UniProtKB-UniRule"/>
</dbReference>
<evidence type="ECO:0000256" key="12">
    <source>
        <dbReference type="ARBA" id="ARBA00023268"/>
    </source>
</evidence>
<comment type="caution">
    <text evidence="20">The sequence shown here is derived from an EMBL/GenBank/DDBJ whole genome shotgun (WGS) entry which is preliminary data.</text>
</comment>
<comment type="subcellular location">
    <subcellularLocation>
        <location evidence="1 18">Cytoplasm</location>
    </subcellularLocation>
</comment>
<dbReference type="Proteomes" id="UP000184514">
    <property type="component" value="Unassembled WGS sequence"/>
</dbReference>
<comment type="pathway">
    <text evidence="18">Nucleotide-sugar biosynthesis; UDP-N-acetyl-alpha-D-glucosamine biosynthesis; N-acetyl-alpha-D-glucosamine 1-phosphate from alpha-D-glucosamine 6-phosphate (route II): step 2/2.</text>
</comment>
<dbReference type="NCBIfam" id="TIGR01173">
    <property type="entry name" value="glmU"/>
    <property type="match status" value="1"/>
</dbReference>
<dbReference type="Pfam" id="PF00132">
    <property type="entry name" value="Hexapep"/>
    <property type="match status" value="1"/>
</dbReference>
<dbReference type="InterPro" id="IPR029044">
    <property type="entry name" value="Nucleotide-diphossugar_trans"/>
</dbReference>
<dbReference type="PANTHER" id="PTHR43584">
    <property type="entry name" value="NUCLEOTIDYL TRANSFERASE"/>
    <property type="match status" value="1"/>
</dbReference>
<comment type="pathway">
    <text evidence="18">Nucleotide-sugar biosynthesis; UDP-N-acetyl-alpha-D-glucosamine biosynthesis; UDP-N-acetyl-alpha-D-glucosamine from N-acetyl-alpha-D-glucosamine 1-phosphate: step 1/1.</text>
</comment>
<dbReference type="Pfam" id="PF12804">
    <property type="entry name" value="NTP_transf_3"/>
    <property type="match status" value="1"/>
</dbReference>
<feature type="binding site" evidence="18">
    <location>
        <position position="75"/>
    </location>
    <ligand>
        <name>UDP-N-acetyl-alpha-D-glucosamine</name>
        <dbReference type="ChEBI" id="CHEBI:57705"/>
    </ligand>
</feature>
<evidence type="ECO:0000256" key="13">
    <source>
        <dbReference type="ARBA" id="ARBA00023315"/>
    </source>
</evidence>
<comment type="similarity">
    <text evidence="2 18">In the C-terminal section; belongs to the transferase hexapeptide repeat family.</text>
</comment>
<dbReference type="InterPro" id="IPR025877">
    <property type="entry name" value="MobA-like_NTP_Trfase"/>
</dbReference>
<evidence type="ECO:0000313" key="21">
    <source>
        <dbReference type="Proteomes" id="UP000184514"/>
    </source>
</evidence>
<feature type="binding site" evidence="18">
    <location>
        <position position="387"/>
    </location>
    <ligand>
        <name>acetyl-CoA</name>
        <dbReference type="ChEBI" id="CHEBI:57288"/>
    </ligand>
</feature>
<dbReference type="GO" id="GO:0019134">
    <property type="term" value="F:glucosamine-1-phosphate N-acetyltransferase activity"/>
    <property type="evidence" value="ECO:0007669"/>
    <property type="project" value="UniProtKB-UniRule"/>
</dbReference>
<evidence type="ECO:0000259" key="19">
    <source>
        <dbReference type="Pfam" id="PF12804"/>
    </source>
</evidence>
<dbReference type="InterPro" id="IPR038009">
    <property type="entry name" value="GlmU_C_LbH"/>
</dbReference>
<evidence type="ECO:0000256" key="10">
    <source>
        <dbReference type="ARBA" id="ARBA00022960"/>
    </source>
</evidence>
<feature type="binding site" evidence="18">
    <location>
        <position position="154"/>
    </location>
    <ligand>
        <name>UDP-N-acetyl-alpha-D-glucosamine</name>
        <dbReference type="ChEBI" id="CHEBI:57705"/>
    </ligand>
</feature>
<feature type="binding site" evidence="18">
    <location>
        <position position="226"/>
    </location>
    <ligand>
        <name>UDP-N-acetyl-alpha-D-glucosamine</name>
        <dbReference type="ChEBI" id="CHEBI:57705"/>
    </ligand>
</feature>
<feature type="binding site" evidence="18">
    <location>
        <begin position="8"/>
        <end position="11"/>
    </location>
    <ligand>
        <name>UDP-N-acetyl-alpha-D-glucosamine</name>
        <dbReference type="ChEBI" id="CHEBI:57705"/>
    </ligand>
</feature>
<evidence type="ECO:0000313" key="20">
    <source>
        <dbReference type="EMBL" id="OJI92549.1"/>
    </source>
</evidence>
<keyword evidence="14 18" id="KW-0961">Cell wall biogenesis/degradation</keyword>
<comment type="catalytic activity">
    <reaction evidence="16 18">
        <text>N-acetyl-alpha-D-glucosamine 1-phosphate + UTP + H(+) = UDP-N-acetyl-alpha-D-glucosamine + diphosphate</text>
        <dbReference type="Rhea" id="RHEA:13509"/>
        <dbReference type="ChEBI" id="CHEBI:15378"/>
        <dbReference type="ChEBI" id="CHEBI:33019"/>
        <dbReference type="ChEBI" id="CHEBI:46398"/>
        <dbReference type="ChEBI" id="CHEBI:57705"/>
        <dbReference type="ChEBI" id="CHEBI:57776"/>
        <dbReference type="EC" id="2.7.7.23"/>
    </reaction>
</comment>
<feature type="binding site" evidence="18">
    <location>
        <begin position="368"/>
        <end position="369"/>
    </location>
    <ligand>
        <name>acetyl-CoA</name>
        <dbReference type="ChEBI" id="CHEBI:57288"/>
    </ligand>
</feature>
<feature type="binding site" evidence="18">
    <location>
        <position position="362"/>
    </location>
    <ligand>
        <name>acetyl-CoA</name>
        <dbReference type="ChEBI" id="CHEBI:57288"/>
    </ligand>
</feature>
<evidence type="ECO:0000256" key="2">
    <source>
        <dbReference type="ARBA" id="ARBA00007707"/>
    </source>
</evidence>
<feature type="region of interest" description="N-acetyltransferase" evidence="18">
    <location>
        <begin position="250"/>
        <end position="451"/>
    </location>
</feature>
<dbReference type="PANTHER" id="PTHR43584:SF3">
    <property type="entry name" value="BIFUNCTIONAL PROTEIN GLMU"/>
    <property type="match status" value="1"/>
</dbReference>
<evidence type="ECO:0000256" key="18">
    <source>
        <dbReference type="HAMAP-Rule" id="MF_01631"/>
    </source>
</evidence>
<dbReference type="SUPFAM" id="SSF53448">
    <property type="entry name" value="Nucleotide-diphospho-sugar transferases"/>
    <property type="match status" value="1"/>
</dbReference>
<dbReference type="GO" id="GO:0006048">
    <property type="term" value="P:UDP-N-acetylglucosamine biosynthetic process"/>
    <property type="evidence" value="ECO:0007669"/>
    <property type="project" value="UniProtKB-UniPathway"/>
</dbReference>
<dbReference type="NCBIfam" id="NF010933">
    <property type="entry name" value="PRK14353.1"/>
    <property type="match status" value="1"/>
</dbReference>
<dbReference type="UniPathway" id="UPA00113">
    <property type="reaction ID" value="UER00532"/>
</dbReference>
<dbReference type="InterPro" id="IPR005882">
    <property type="entry name" value="Bifunctional_GlmU"/>
</dbReference>
<comment type="similarity">
    <text evidence="3 18">In the N-terminal section; belongs to the N-acetylglucosamine-1-phosphate uridyltransferase family.</text>
</comment>
<feature type="binding site" evidence="18">
    <location>
        <position position="348"/>
    </location>
    <ligand>
        <name>UDP-N-acetyl-alpha-D-glucosamine</name>
        <dbReference type="ChEBI" id="CHEBI:57705"/>
    </ligand>
</feature>
<dbReference type="EC" id="2.7.7.23" evidence="18"/>
<accession>A0A1L9NTI3</accession>
<keyword evidence="6 18" id="KW-0548">Nucleotidyltransferase</keyword>
<feature type="binding site" evidence="18">
    <location>
        <position position="422"/>
    </location>
    <ligand>
        <name>acetyl-CoA</name>
        <dbReference type="ChEBI" id="CHEBI:57288"/>
    </ligand>
</feature>
<dbReference type="OrthoDB" id="9775031at2"/>
<comment type="cofactor">
    <cofactor evidence="18">
        <name>Mg(2+)</name>
        <dbReference type="ChEBI" id="CHEBI:18420"/>
    </cofactor>
    <text evidence="18">Binds 1 Mg(2+) ion per subunit.</text>
</comment>
<feature type="binding site" evidence="18">
    <location>
        <position position="22"/>
    </location>
    <ligand>
        <name>UDP-N-acetyl-alpha-D-glucosamine</name>
        <dbReference type="ChEBI" id="CHEBI:57705"/>
    </ligand>
</feature>
<dbReference type="CDD" id="cd03353">
    <property type="entry name" value="LbH_GlmU_C"/>
    <property type="match status" value="1"/>
</dbReference>
<reference evidence="20 21" key="1">
    <citation type="submission" date="2016-10" db="EMBL/GenBank/DDBJ databases">
        <title>Genome sequence of Planktotalea frisia SH6-1.</title>
        <authorList>
            <person name="Poehlein A."/>
            <person name="Bakenhus I."/>
            <person name="Voget S."/>
            <person name="Brinkhoff T."/>
            <person name="Simon M."/>
        </authorList>
    </citation>
    <scope>NUCLEOTIDE SEQUENCE [LARGE SCALE GENOMIC DNA]</scope>
    <source>
        <strain evidence="20 21">SH6-1</strain>
    </source>
</reference>
<feature type="binding site" evidence="18">
    <location>
        <position position="105"/>
    </location>
    <ligand>
        <name>Mg(2+)</name>
        <dbReference type="ChEBI" id="CHEBI:18420"/>
    </ligand>
</feature>
<evidence type="ECO:0000256" key="9">
    <source>
        <dbReference type="ARBA" id="ARBA00022842"/>
    </source>
</evidence>
<feature type="binding site" evidence="18">
    <location>
        <position position="359"/>
    </location>
    <ligand>
        <name>UDP-N-acetyl-alpha-D-glucosamine</name>
        <dbReference type="ChEBI" id="CHEBI:57705"/>
    </ligand>
</feature>
<dbReference type="InterPro" id="IPR050065">
    <property type="entry name" value="GlmU-like"/>
</dbReference>
<dbReference type="HAMAP" id="MF_01631">
    <property type="entry name" value="GlmU"/>
    <property type="match status" value="1"/>
</dbReference>
<feature type="binding site" evidence="18">
    <location>
        <begin position="80"/>
        <end position="81"/>
    </location>
    <ligand>
        <name>UDP-N-acetyl-alpha-D-glucosamine</name>
        <dbReference type="ChEBI" id="CHEBI:57705"/>
    </ligand>
</feature>
<dbReference type="CDD" id="cd02540">
    <property type="entry name" value="GT2_GlmU_N_bac"/>
    <property type="match status" value="1"/>
</dbReference>
<evidence type="ECO:0000256" key="16">
    <source>
        <dbReference type="ARBA" id="ARBA00048493"/>
    </source>
</evidence>
<comment type="function">
    <text evidence="17 18">Catalyzes the last two sequential reactions in the de novo biosynthetic pathway for UDP-N-acetylglucosamine (UDP-GlcNAc). The C-terminal domain catalyzes the transfer of acetyl group from acetyl coenzyme A to glucosamine-1-phosphate (GlcN-1-P) to produce N-acetylglucosamine-1-phosphate (GlcNAc-1-P), which is converted into UDP-GlcNAc by the transfer of uridine 5-monophosphate (from uridine 5-triphosphate), a reaction catalyzed by the N-terminal domain.</text>
</comment>
<evidence type="ECO:0000256" key="7">
    <source>
        <dbReference type="ARBA" id="ARBA00022723"/>
    </source>
</evidence>
<dbReference type="InterPro" id="IPR011004">
    <property type="entry name" value="Trimer_LpxA-like_sf"/>
</dbReference>
<feature type="binding site" evidence="18">
    <location>
        <position position="140"/>
    </location>
    <ligand>
        <name>UDP-N-acetyl-alpha-D-glucosamine</name>
        <dbReference type="ChEBI" id="CHEBI:57705"/>
    </ligand>
</feature>
<feature type="binding site" evidence="18">
    <location>
        <position position="333"/>
    </location>
    <ligand>
        <name>UDP-N-acetyl-alpha-D-glucosamine</name>
        <dbReference type="ChEBI" id="CHEBI:57705"/>
    </ligand>
</feature>
<evidence type="ECO:0000256" key="5">
    <source>
        <dbReference type="ARBA" id="ARBA00022679"/>
    </source>
</evidence>
<feature type="binding site" evidence="18">
    <location>
        <position position="169"/>
    </location>
    <ligand>
        <name>UDP-N-acetyl-alpha-D-glucosamine</name>
        <dbReference type="ChEBI" id="CHEBI:57705"/>
    </ligand>
</feature>
<gene>
    <name evidence="20" type="primary">glmU_2</name>
    <name evidence="18" type="synonym">glmU</name>
    <name evidence="20" type="ORF">PFRI_32310</name>
</gene>
<evidence type="ECO:0000256" key="1">
    <source>
        <dbReference type="ARBA" id="ARBA00004496"/>
    </source>
</evidence>
<keyword evidence="10 18" id="KW-0133">Cell shape</keyword>
<evidence type="ECO:0000256" key="4">
    <source>
        <dbReference type="ARBA" id="ARBA00022490"/>
    </source>
</evidence>
<dbReference type="RefSeq" id="WP_072631742.1">
    <property type="nucleotide sequence ID" value="NZ_MLCB01000176.1"/>
</dbReference>
<keyword evidence="5 18" id="KW-0808">Transferase</keyword>
<evidence type="ECO:0000256" key="3">
    <source>
        <dbReference type="ARBA" id="ARBA00007947"/>
    </source>
</evidence>
<dbReference type="UniPathway" id="UPA00973"/>
<keyword evidence="12 18" id="KW-0511">Multifunctional enzyme</keyword>
<keyword evidence="9 18" id="KW-0460">Magnesium</keyword>
<proteinExistence type="inferred from homology"/>
<evidence type="ECO:0000256" key="6">
    <source>
        <dbReference type="ARBA" id="ARBA00022695"/>
    </source>
</evidence>
<feature type="region of interest" description="Pyrophosphorylase" evidence="18">
    <location>
        <begin position="1"/>
        <end position="228"/>
    </location>
</feature>
<feature type="binding site" evidence="18">
    <location>
        <begin position="103"/>
        <end position="105"/>
    </location>
    <ligand>
        <name>UDP-N-acetyl-alpha-D-glucosamine</name>
        <dbReference type="ChEBI" id="CHEBI:57705"/>
    </ligand>
</feature>
<feature type="binding site" evidence="18">
    <location>
        <position position="315"/>
    </location>
    <ligand>
        <name>UDP-N-acetyl-alpha-D-glucosamine</name>
        <dbReference type="ChEBI" id="CHEBI:57705"/>
    </ligand>
</feature>
<feature type="domain" description="MobA-like NTP transferase" evidence="19">
    <location>
        <begin position="6"/>
        <end position="132"/>
    </location>
</feature>
<dbReference type="Gene3D" id="2.160.10.10">
    <property type="entry name" value="Hexapeptide repeat proteins"/>
    <property type="match status" value="1"/>
</dbReference>